<evidence type="ECO:0000256" key="4">
    <source>
        <dbReference type="ARBA" id="ARBA00023125"/>
    </source>
</evidence>
<protein>
    <submittedName>
        <fullName evidence="11">Two-component response regulator</fullName>
    </submittedName>
</protein>
<dbReference type="GO" id="GO:0032993">
    <property type="term" value="C:protein-DNA complex"/>
    <property type="evidence" value="ECO:0007669"/>
    <property type="project" value="TreeGrafter"/>
</dbReference>
<organism evidence="11 12">
    <name type="scientific">Cytophaga hutchinsonii (strain ATCC 33406 / DSM 1761 / CIP 103989 / NBRC 15051 / NCIMB 9469 / D465)</name>
    <dbReference type="NCBI Taxonomy" id="269798"/>
    <lineage>
        <taxon>Bacteria</taxon>
        <taxon>Pseudomonadati</taxon>
        <taxon>Bacteroidota</taxon>
        <taxon>Cytophagia</taxon>
        <taxon>Cytophagales</taxon>
        <taxon>Cytophagaceae</taxon>
        <taxon>Cytophaga</taxon>
    </lineage>
</organism>
<feature type="DNA-binding region" description="OmpR/PhoB-type" evidence="7">
    <location>
        <begin position="124"/>
        <end position="224"/>
    </location>
</feature>
<dbReference type="PROSITE" id="PS51755">
    <property type="entry name" value="OMPR_PHOB"/>
    <property type="match status" value="1"/>
</dbReference>
<comment type="caution">
    <text evidence="6">Lacks conserved residue(s) required for the propagation of feature annotation.</text>
</comment>
<evidence type="ECO:0000313" key="11">
    <source>
        <dbReference type="EMBL" id="ABG59415.1"/>
    </source>
</evidence>
<keyword evidence="2" id="KW-0902">Two-component regulatory system</keyword>
<feature type="coiled-coil region" evidence="8">
    <location>
        <begin position="189"/>
        <end position="216"/>
    </location>
</feature>
<dbReference type="KEGG" id="chu:CHU_2152"/>
<dbReference type="InterPro" id="IPR016032">
    <property type="entry name" value="Sig_transdc_resp-reg_C-effctor"/>
</dbReference>
<dbReference type="Pfam" id="PF00486">
    <property type="entry name" value="Trans_reg_C"/>
    <property type="match status" value="1"/>
</dbReference>
<keyword evidence="4 7" id="KW-0238">DNA-binding</keyword>
<feature type="domain" description="OmpR/PhoB-type" evidence="10">
    <location>
        <begin position="124"/>
        <end position="224"/>
    </location>
</feature>
<name>A0A6N4SSN4_CYTH3</name>
<dbReference type="CDD" id="cd00383">
    <property type="entry name" value="trans_reg_C"/>
    <property type="match status" value="1"/>
</dbReference>
<evidence type="ECO:0000256" key="5">
    <source>
        <dbReference type="ARBA" id="ARBA00023163"/>
    </source>
</evidence>
<evidence type="ECO:0000256" key="3">
    <source>
        <dbReference type="ARBA" id="ARBA00023015"/>
    </source>
</evidence>
<evidence type="ECO:0000256" key="8">
    <source>
        <dbReference type="SAM" id="Coils"/>
    </source>
</evidence>
<evidence type="ECO:0000256" key="6">
    <source>
        <dbReference type="PROSITE-ProRule" id="PRU00169"/>
    </source>
</evidence>
<accession>A0A6N4SSN4</accession>
<dbReference type="SUPFAM" id="SSF52172">
    <property type="entry name" value="CheY-like"/>
    <property type="match status" value="1"/>
</dbReference>
<keyword evidence="3" id="KW-0805">Transcription regulation</keyword>
<dbReference type="Pfam" id="PF00072">
    <property type="entry name" value="Response_reg"/>
    <property type="match status" value="1"/>
</dbReference>
<sequence length="225" mass="25460">MKVLLVDISGDVPELRKNLTEDAAFSVHTVREIRTASELIQLYEYDCILFKYQELTDNLRPLLTDLYRKSAETGIIILSETLSIADKVQFLNAGADDCLSAPYNTEELKARILAVIRRKKFNTGSSVHIANVVVDLAAQSICVWDKTVLLTRTEYDLFLFLIMNRSSTVSQTKIADYLWGDTAEDKEASNLLIAHIKNLRKKLKQAKAELEIKNVYGIGYTLIEL</sequence>
<dbReference type="GO" id="GO:0006355">
    <property type="term" value="P:regulation of DNA-templated transcription"/>
    <property type="evidence" value="ECO:0007669"/>
    <property type="project" value="InterPro"/>
</dbReference>
<gene>
    <name evidence="11" type="primary">basR</name>
    <name evidence="11" type="ordered locus">CHU_2152</name>
</gene>
<dbReference type="GO" id="GO:0005829">
    <property type="term" value="C:cytosol"/>
    <property type="evidence" value="ECO:0007669"/>
    <property type="project" value="TreeGrafter"/>
</dbReference>
<dbReference type="GO" id="GO:0000156">
    <property type="term" value="F:phosphorelay response regulator activity"/>
    <property type="evidence" value="ECO:0007669"/>
    <property type="project" value="TreeGrafter"/>
</dbReference>
<keyword evidence="5" id="KW-0804">Transcription</keyword>
<reference evidence="11 12" key="1">
    <citation type="journal article" date="2007" name="Appl. Environ. Microbiol.">
        <title>Genome sequence of the cellulolytic gliding bacterium Cytophaga hutchinsonii.</title>
        <authorList>
            <person name="Xie G."/>
            <person name="Bruce D.C."/>
            <person name="Challacombe J.F."/>
            <person name="Chertkov O."/>
            <person name="Detter J.C."/>
            <person name="Gilna P."/>
            <person name="Han C.S."/>
            <person name="Lucas S."/>
            <person name="Misra M."/>
            <person name="Myers G.L."/>
            <person name="Richardson P."/>
            <person name="Tapia R."/>
            <person name="Thayer N."/>
            <person name="Thompson L.S."/>
            <person name="Brettin T.S."/>
            <person name="Henrissat B."/>
            <person name="Wilson D.B."/>
            <person name="McBride M.J."/>
        </authorList>
    </citation>
    <scope>NUCLEOTIDE SEQUENCE [LARGE SCALE GENOMIC DNA]</scope>
    <source>
        <strain evidence="12">ATCC 33406 / DSM 1761 / CIP 103989 / NBRC 15051 / NCIMB 9469 / D465</strain>
    </source>
</reference>
<keyword evidence="12" id="KW-1185">Reference proteome</keyword>
<dbReference type="PANTHER" id="PTHR48111:SF22">
    <property type="entry name" value="REGULATOR OF RPOS"/>
    <property type="match status" value="1"/>
</dbReference>
<dbReference type="InterPro" id="IPR001789">
    <property type="entry name" value="Sig_transdc_resp-reg_receiver"/>
</dbReference>
<evidence type="ECO:0000259" key="10">
    <source>
        <dbReference type="PROSITE" id="PS51755"/>
    </source>
</evidence>
<evidence type="ECO:0000256" key="2">
    <source>
        <dbReference type="ARBA" id="ARBA00023012"/>
    </source>
</evidence>
<dbReference type="PANTHER" id="PTHR48111">
    <property type="entry name" value="REGULATOR OF RPOS"/>
    <property type="match status" value="1"/>
</dbReference>
<proteinExistence type="predicted"/>
<dbReference type="InterPro" id="IPR011006">
    <property type="entry name" value="CheY-like_superfamily"/>
</dbReference>
<evidence type="ECO:0000313" key="12">
    <source>
        <dbReference type="Proteomes" id="UP000001822"/>
    </source>
</evidence>
<dbReference type="Gene3D" id="3.40.50.2300">
    <property type="match status" value="1"/>
</dbReference>
<dbReference type="OrthoDB" id="9802426at2"/>
<dbReference type="InterPro" id="IPR039420">
    <property type="entry name" value="WalR-like"/>
</dbReference>
<dbReference type="SMART" id="SM00862">
    <property type="entry name" value="Trans_reg_C"/>
    <property type="match status" value="1"/>
</dbReference>
<keyword evidence="1" id="KW-0597">Phosphoprotein</keyword>
<dbReference type="InterPro" id="IPR001867">
    <property type="entry name" value="OmpR/PhoB-type_DNA-bd"/>
</dbReference>
<evidence type="ECO:0000256" key="1">
    <source>
        <dbReference type="ARBA" id="ARBA00022553"/>
    </source>
</evidence>
<evidence type="ECO:0000256" key="7">
    <source>
        <dbReference type="PROSITE-ProRule" id="PRU01091"/>
    </source>
</evidence>
<feature type="domain" description="Response regulatory" evidence="9">
    <location>
        <begin position="2"/>
        <end position="116"/>
    </location>
</feature>
<evidence type="ECO:0000259" key="9">
    <source>
        <dbReference type="PROSITE" id="PS50110"/>
    </source>
</evidence>
<dbReference type="EMBL" id="CP000383">
    <property type="protein sequence ID" value="ABG59415.1"/>
    <property type="molecule type" value="Genomic_DNA"/>
</dbReference>
<keyword evidence="8" id="KW-0175">Coiled coil</keyword>
<dbReference type="PROSITE" id="PS50110">
    <property type="entry name" value="RESPONSE_REGULATORY"/>
    <property type="match status" value="1"/>
</dbReference>
<dbReference type="AlphaFoldDB" id="A0A6N4SSN4"/>
<dbReference type="GO" id="GO:0000976">
    <property type="term" value="F:transcription cis-regulatory region binding"/>
    <property type="evidence" value="ECO:0007669"/>
    <property type="project" value="TreeGrafter"/>
</dbReference>
<dbReference type="RefSeq" id="WP_011585532.1">
    <property type="nucleotide sequence ID" value="NC_008255.1"/>
</dbReference>
<dbReference type="InterPro" id="IPR036388">
    <property type="entry name" value="WH-like_DNA-bd_sf"/>
</dbReference>
<dbReference type="Gene3D" id="1.10.10.10">
    <property type="entry name" value="Winged helix-like DNA-binding domain superfamily/Winged helix DNA-binding domain"/>
    <property type="match status" value="1"/>
</dbReference>
<dbReference type="Proteomes" id="UP000001822">
    <property type="component" value="Chromosome"/>
</dbReference>
<dbReference type="SUPFAM" id="SSF46894">
    <property type="entry name" value="C-terminal effector domain of the bipartite response regulators"/>
    <property type="match status" value="1"/>
</dbReference>